<proteinExistence type="predicted"/>
<comment type="caution">
    <text evidence="3">The sequence shown here is derived from an EMBL/GenBank/DDBJ whole genome shotgun (WGS) entry which is preliminary data.</text>
</comment>
<dbReference type="InterPro" id="IPR050708">
    <property type="entry name" value="T6SS_VgrG/RHS"/>
</dbReference>
<keyword evidence="1" id="KW-0677">Repeat</keyword>
<dbReference type="Proteomes" id="UP000241964">
    <property type="component" value="Unassembled WGS sequence"/>
</dbReference>
<sequence>MFIVKRSQLEAFRQPMREIANADLIQALRSDGFGVTISVDKSIVTLSDESGSRTVLQYNQAKLLSGITKQSGAIYELDHDHHGRLKTFRYPDGSELYFKFDSGQLRQIGAPGKNYQFAYDGNRLNQIIYPGNKFRQFFFDDFGAILASIDRMGETYQFHRNEVGQIYCITDPSGKELCFEYDQAGLLAKLIYPDKTEQSYLYDEENDTLFLSLRDGQGFSQRFDGELITELAWENGPAVQFGYDSSGILTSINNDLVTVKLDYNEQNQLIEEDCALGKVRFGYDSRGRLSRYELPSGLSVEYEFNTESQIVALRVAGQSIRYVYNDKDLLTSIHYPNGLNEYQDNSHVQGLQRTSIKDSNGQVVSEQLYEYDSWDRLSKYRDAANRQDFKLIYDDECHLTALLDNESGRVIEYFEYDTTGNLNSHNGRRVGTGLMNEIGSFGNLTIRYDPLGNLNSFQGSKGEMQCFFARNGILTEVATVNEIWRYTYDGIGRRIEKTDGVNTWKFGWSGSKLVVEEHHIRGVVLSLREYIYLPDNDVPIGFYESGRLYWMQSDVRGAIIRVFDTKGQLVWHASYSAFGETVLYRDNIRQPWRLMGQYEDAETGLHYNLARYYCPWLATYLSLDPEWLNLETLYYGYARNDPYNRSDPYGNVAPLLMAVGVGALVGGVVSGAMKAIEGGGISEIAGAAASGALSGVGATLGGIVGFAVGGPAGAYAGMVAGTGAGGFLGSMAGRAVKGEDVFTSCALQGAREDAMGETAFAAALPIAGKVLGPVLRPIGKRLAGTRLGTAGLTATKRAVAQVKGTVSKLGPGVLLAGKPIKRVKRGNPRKVAVIGRRMKGHVEDAMVDLESQGVEIELFNKEGQKKNIFDIDGKKYRWSDIENDFANSSKYTRDDKGWIEREDLPETLMYKANKQWAEKLKSEGYTVIDMGYPDDMNSTSLFYDIETRTLFD</sequence>
<dbReference type="Gene3D" id="2.180.10.10">
    <property type="entry name" value="RHS repeat-associated core"/>
    <property type="match status" value="1"/>
</dbReference>
<feature type="domain" description="Teneurin-like YD-shell" evidence="2">
    <location>
        <begin position="52"/>
        <end position="234"/>
    </location>
</feature>
<dbReference type="PANTHER" id="PTHR32305">
    <property type="match status" value="1"/>
</dbReference>
<evidence type="ECO:0000313" key="4">
    <source>
        <dbReference type="Proteomes" id="UP000241964"/>
    </source>
</evidence>
<gene>
    <name evidence="3" type="ORF">CLV60_108291</name>
</gene>
<dbReference type="InterPro" id="IPR022385">
    <property type="entry name" value="Rhs_assc_core"/>
</dbReference>
<name>A0A2P8G0C9_9BACT</name>
<organism evidence="3 4">
    <name type="scientific">Dyadobacter jiangsuensis</name>
    <dbReference type="NCBI Taxonomy" id="1591085"/>
    <lineage>
        <taxon>Bacteria</taxon>
        <taxon>Pseudomonadati</taxon>
        <taxon>Bacteroidota</taxon>
        <taxon>Cytophagia</taxon>
        <taxon>Cytophagales</taxon>
        <taxon>Spirosomataceae</taxon>
        <taxon>Dyadobacter</taxon>
    </lineage>
</organism>
<dbReference type="AlphaFoldDB" id="A0A2P8G0C9"/>
<dbReference type="Pfam" id="PF25023">
    <property type="entry name" value="TEN_YD-shell"/>
    <property type="match status" value="2"/>
</dbReference>
<dbReference type="PANTHER" id="PTHR32305:SF15">
    <property type="entry name" value="PROTEIN RHSA-RELATED"/>
    <property type="match status" value="1"/>
</dbReference>
<dbReference type="NCBIfam" id="TIGR01643">
    <property type="entry name" value="YD_repeat_2x"/>
    <property type="match status" value="2"/>
</dbReference>
<dbReference type="NCBIfam" id="TIGR03696">
    <property type="entry name" value="Rhs_assc_core"/>
    <property type="match status" value="1"/>
</dbReference>
<dbReference type="InterPro" id="IPR006530">
    <property type="entry name" value="YD"/>
</dbReference>
<evidence type="ECO:0000313" key="3">
    <source>
        <dbReference type="EMBL" id="PSL27433.1"/>
    </source>
</evidence>
<evidence type="ECO:0000256" key="1">
    <source>
        <dbReference type="ARBA" id="ARBA00022737"/>
    </source>
</evidence>
<dbReference type="RefSeq" id="WP_106596825.1">
    <property type="nucleotide sequence ID" value="NZ_PYAS01000008.1"/>
</dbReference>
<keyword evidence="4" id="KW-1185">Reference proteome</keyword>
<protein>
    <submittedName>
        <fullName evidence="3">RHS repeat-associated protein</fullName>
    </submittedName>
</protein>
<dbReference type="EMBL" id="PYAS01000008">
    <property type="protein sequence ID" value="PSL27433.1"/>
    <property type="molecule type" value="Genomic_DNA"/>
</dbReference>
<accession>A0A2P8G0C9</accession>
<feature type="domain" description="Teneurin-like YD-shell" evidence="2">
    <location>
        <begin position="360"/>
        <end position="629"/>
    </location>
</feature>
<dbReference type="InterPro" id="IPR056823">
    <property type="entry name" value="TEN-like_YD-shell"/>
</dbReference>
<dbReference type="OrthoDB" id="9765204at2"/>
<evidence type="ECO:0000259" key="2">
    <source>
        <dbReference type="Pfam" id="PF25023"/>
    </source>
</evidence>
<reference evidence="3 4" key="1">
    <citation type="submission" date="2018-03" db="EMBL/GenBank/DDBJ databases">
        <title>Genomic Encyclopedia of Archaeal and Bacterial Type Strains, Phase II (KMG-II): from individual species to whole genera.</title>
        <authorList>
            <person name="Goeker M."/>
        </authorList>
    </citation>
    <scope>NUCLEOTIDE SEQUENCE [LARGE SCALE GENOMIC DNA]</scope>
    <source>
        <strain evidence="3 4">DSM 29057</strain>
    </source>
</reference>